<reference evidence="1" key="1">
    <citation type="submission" date="2020-10" db="EMBL/GenBank/DDBJ databases">
        <authorList>
            <person name="Gilroy R."/>
        </authorList>
    </citation>
    <scope>NUCLEOTIDE SEQUENCE</scope>
    <source>
        <strain evidence="1">ChiW16-3235</strain>
    </source>
</reference>
<sequence length="311" mass="33484">MTVYFTSCVPAALRLNGAYVGVIDGFARRVEVAAGDRVFVEAVPSDDRLPANFMLRGVPPTSAPDSADMFLMGGDMLVAINRYMHKDTSLSALCQARFLGNLVTLYRQGGVKLCCERADGGVELTDLDEGFASAAMSEGEVGGYPVLCIYAKGRLAIVSTEGRLAFSNAVNSYSLGDMLGVTIKFLTCAGAVGECSYSYDGKTFCLVSSRTVETRPVPESVRHFAFFESVLTRADPSKYLSKELKGRAGELGGYLGDFVDVIVPPQKFYEVTGEKRAAGLVYGQGHGVHDVRFFATDMAGGLVENIREVEY</sequence>
<protein>
    <submittedName>
        <fullName evidence="1">Uncharacterized protein</fullName>
    </submittedName>
</protein>
<evidence type="ECO:0000313" key="1">
    <source>
        <dbReference type="EMBL" id="HIR66479.1"/>
    </source>
</evidence>
<proteinExistence type="predicted"/>
<accession>A0A9D1E5I7</accession>
<comment type="caution">
    <text evidence="1">The sequence shown here is derived from an EMBL/GenBank/DDBJ whole genome shotgun (WGS) entry which is preliminary data.</text>
</comment>
<name>A0A9D1E5I7_9FIRM</name>
<dbReference type="AlphaFoldDB" id="A0A9D1E5I7"/>
<dbReference type="Proteomes" id="UP000823913">
    <property type="component" value="Unassembled WGS sequence"/>
</dbReference>
<evidence type="ECO:0000313" key="2">
    <source>
        <dbReference type="Proteomes" id="UP000823913"/>
    </source>
</evidence>
<gene>
    <name evidence="1" type="ORF">IAB94_00350</name>
</gene>
<dbReference type="EMBL" id="DVHK01000005">
    <property type="protein sequence ID" value="HIR66479.1"/>
    <property type="molecule type" value="Genomic_DNA"/>
</dbReference>
<reference evidence="1" key="2">
    <citation type="journal article" date="2021" name="PeerJ">
        <title>Extensive microbial diversity within the chicken gut microbiome revealed by metagenomics and culture.</title>
        <authorList>
            <person name="Gilroy R."/>
            <person name="Ravi A."/>
            <person name="Getino M."/>
            <person name="Pursley I."/>
            <person name="Horton D.L."/>
            <person name="Alikhan N.F."/>
            <person name="Baker D."/>
            <person name="Gharbi K."/>
            <person name="Hall N."/>
            <person name="Watson M."/>
            <person name="Adriaenssens E.M."/>
            <person name="Foster-Nyarko E."/>
            <person name="Jarju S."/>
            <person name="Secka A."/>
            <person name="Antonio M."/>
            <person name="Oren A."/>
            <person name="Chaudhuri R.R."/>
            <person name="La Ragione R."/>
            <person name="Hildebrand F."/>
            <person name="Pallen M.J."/>
        </authorList>
    </citation>
    <scope>NUCLEOTIDE SEQUENCE</scope>
    <source>
        <strain evidence="1">ChiW16-3235</strain>
    </source>
</reference>
<organism evidence="1 2">
    <name type="scientific">Candidatus Coproplasma avicola</name>
    <dbReference type="NCBI Taxonomy" id="2840744"/>
    <lineage>
        <taxon>Bacteria</taxon>
        <taxon>Bacillati</taxon>
        <taxon>Bacillota</taxon>
        <taxon>Clostridia</taxon>
        <taxon>Eubacteriales</taxon>
        <taxon>Candidatus Coproplasma</taxon>
    </lineage>
</organism>